<sequence>MSSESEGKEEKVQNDKFKWYVVHTHAGYEQRVRETLQQRAVALGFKDNIGEILVPTLNVMEVVKGKRKTSTKKFFPGYIFVQMEFTDSVYHLIRNTPKVTGFVGGNTPQPVPESEISVIHNTMSDNHSKPRPKVMFEQGDNVRVTDGPFASFTATVEEVKPDKQKLRVLVTIFGRATPVELDFTQVEKA</sequence>
<dbReference type="GO" id="GO:0032784">
    <property type="term" value="P:regulation of DNA-templated transcription elongation"/>
    <property type="evidence" value="ECO:0007669"/>
    <property type="project" value="InterPro"/>
</dbReference>
<dbReference type="InterPro" id="IPR036735">
    <property type="entry name" value="NGN_dom_sf"/>
</dbReference>
<evidence type="ECO:0000256" key="7">
    <source>
        <dbReference type="RuleBase" id="RU000538"/>
    </source>
</evidence>
<dbReference type="HAMAP" id="MF_00948">
    <property type="entry name" value="NusG"/>
    <property type="match status" value="1"/>
</dbReference>
<keyword evidence="4 5" id="KW-0804">Transcription</keyword>
<gene>
    <name evidence="5" type="primary">nusG</name>
    <name evidence="10" type="ordered locus">Hoch_4020</name>
</gene>
<dbReference type="InterPro" id="IPR001062">
    <property type="entry name" value="Transcrpt_antiterm_NusG"/>
</dbReference>
<keyword evidence="2 5" id="KW-0889">Transcription antitermination</keyword>
<dbReference type="Proteomes" id="UP000001880">
    <property type="component" value="Chromosome"/>
</dbReference>
<dbReference type="NCBIfam" id="TIGR00922">
    <property type="entry name" value="nusG"/>
    <property type="match status" value="1"/>
</dbReference>
<dbReference type="CDD" id="cd09891">
    <property type="entry name" value="NGN_Bact_1"/>
    <property type="match status" value="1"/>
</dbReference>
<dbReference type="OrthoDB" id="9809075at2"/>
<accession>D0LJE5</accession>
<dbReference type="PROSITE" id="PS01014">
    <property type="entry name" value="NUSG"/>
    <property type="match status" value="1"/>
</dbReference>
<dbReference type="Pfam" id="PF02357">
    <property type="entry name" value="NusG"/>
    <property type="match status" value="1"/>
</dbReference>
<dbReference type="SUPFAM" id="SSF50104">
    <property type="entry name" value="Translation proteins SH3-like domain"/>
    <property type="match status" value="1"/>
</dbReference>
<keyword evidence="3 5" id="KW-0805">Transcription regulation</keyword>
<dbReference type="FunFam" id="2.30.30.30:FF:000002">
    <property type="entry name" value="Transcription termination/antitermination factor NusG"/>
    <property type="match status" value="1"/>
</dbReference>
<dbReference type="HOGENOM" id="CLU_067287_1_0_7"/>
<dbReference type="InterPro" id="IPR047050">
    <property type="entry name" value="NGN"/>
</dbReference>
<evidence type="ECO:0000256" key="5">
    <source>
        <dbReference type="HAMAP-Rule" id="MF_00948"/>
    </source>
</evidence>
<dbReference type="GO" id="GO:0006354">
    <property type="term" value="P:DNA-templated transcription elongation"/>
    <property type="evidence" value="ECO:0007669"/>
    <property type="project" value="UniProtKB-UniRule"/>
</dbReference>
<dbReference type="GO" id="GO:0031564">
    <property type="term" value="P:transcription antitermination"/>
    <property type="evidence" value="ECO:0007669"/>
    <property type="project" value="UniProtKB-UniRule"/>
</dbReference>
<dbReference type="SUPFAM" id="SSF82679">
    <property type="entry name" value="N-utilization substance G protein NusG, N-terminal domain"/>
    <property type="match status" value="1"/>
</dbReference>
<evidence type="ECO:0000259" key="8">
    <source>
        <dbReference type="SMART" id="SM00738"/>
    </source>
</evidence>
<dbReference type="CDD" id="cd06091">
    <property type="entry name" value="KOW_NusG"/>
    <property type="match status" value="1"/>
</dbReference>
<dbReference type="eggNOG" id="COG0250">
    <property type="taxonomic scope" value="Bacteria"/>
</dbReference>
<dbReference type="InterPro" id="IPR014722">
    <property type="entry name" value="Rib_uL2_dom2"/>
</dbReference>
<feature type="domain" description="NusG-like N-terminal" evidence="8">
    <location>
        <begin position="16"/>
        <end position="123"/>
    </location>
</feature>
<evidence type="ECO:0000256" key="4">
    <source>
        <dbReference type="ARBA" id="ARBA00023163"/>
    </source>
</evidence>
<dbReference type="AlphaFoldDB" id="D0LJE5"/>
<keyword evidence="11" id="KW-1185">Reference proteome</keyword>
<dbReference type="KEGG" id="hoh:Hoch_4020"/>
<dbReference type="Pfam" id="PF00467">
    <property type="entry name" value="KOW"/>
    <property type="match status" value="1"/>
</dbReference>
<organism evidence="10 11">
    <name type="scientific">Haliangium ochraceum (strain DSM 14365 / JCM 11303 / SMP-2)</name>
    <dbReference type="NCBI Taxonomy" id="502025"/>
    <lineage>
        <taxon>Bacteria</taxon>
        <taxon>Pseudomonadati</taxon>
        <taxon>Myxococcota</taxon>
        <taxon>Polyangia</taxon>
        <taxon>Haliangiales</taxon>
        <taxon>Kofleriaceae</taxon>
        <taxon>Haliangium</taxon>
    </lineage>
</organism>
<dbReference type="SMART" id="SM00738">
    <property type="entry name" value="NGN"/>
    <property type="match status" value="1"/>
</dbReference>
<dbReference type="InterPro" id="IPR005824">
    <property type="entry name" value="KOW"/>
</dbReference>
<comment type="function">
    <text evidence="5 7">Participates in transcription elongation, termination and antitermination.</text>
</comment>
<evidence type="ECO:0000256" key="1">
    <source>
        <dbReference type="ARBA" id="ARBA00022472"/>
    </source>
</evidence>
<dbReference type="PANTHER" id="PTHR30265:SF2">
    <property type="entry name" value="TRANSCRIPTION TERMINATION_ANTITERMINATION PROTEIN NUSG"/>
    <property type="match status" value="1"/>
</dbReference>
<dbReference type="EMBL" id="CP001804">
    <property type="protein sequence ID" value="ACY16519.1"/>
    <property type="molecule type" value="Genomic_DNA"/>
</dbReference>
<keyword evidence="1 5" id="KW-0806">Transcription termination</keyword>
<evidence type="ECO:0000259" key="9">
    <source>
        <dbReference type="SMART" id="SM00739"/>
    </source>
</evidence>
<comment type="similarity">
    <text evidence="5 7">Belongs to the NusG family.</text>
</comment>
<name>D0LJE5_HALO1</name>
<protein>
    <recommendedName>
        <fullName evidence="5 6">Transcription termination/antitermination protein NusG</fullName>
    </recommendedName>
</protein>
<dbReference type="InterPro" id="IPR043425">
    <property type="entry name" value="NusG-like"/>
</dbReference>
<dbReference type="RefSeq" id="WP_012829118.1">
    <property type="nucleotide sequence ID" value="NC_013440.1"/>
</dbReference>
<dbReference type="GO" id="GO:0005829">
    <property type="term" value="C:cytosol"/>
    <property type="evidence" value="ECO:0007669"/>
    <property type="project" value="UniProtKB-ARBA"/>
</dbReference>
<feature type="domain" description="KOW" evidence="9">
    <location>
        <begin position="135"/>
        <end position="162"/>
    </location>
</feature>
<dbReference type="Gene3D" id="3.30.70.940">
    <property type="entry name" value="NusG, N-terminal domain"/>
    <property type="match status" value="1"/>
</dbReference>
<evidence type="ECO:0000256" key="6">
    <source>
        <dbReference type="NCBIfam" id="TIGR00922"/>
    </source>
</evidence>
<evidence type="ECO:0000313" key="11">
    <source>
        <dbReference type="Proteomes" id="UP000001880"/>
    </source>
</evidence>
<dbReference type="InterPro" id="IPR015869">
    <property type="entry name" value="Transcrpt_antiterm_NusG_bac_CS"/>
</dbReference>
<evidence type="ECO:0000256" key="2">
    <source>
        <dbReference type="ARBA" id="ARBA00022814"/>
    </source>
</evidence>
<evidence type="ECO:0000313" key="10">
    <source>
        <dbReference type="EMBL" id="ACY16519.1"/>
    </source>
</evidence>
<dbReference type="InterPro" id="IPR006645">
    <property type="entry name" value="NGN-like_dom"/>
</dbReference>
<reference evidence="10 11" key="1">
    <citation type="journal article" date="2010" name="Stand. Genomic Sci.">
        <title>Complete genome sequence of Haliangium ochraceum type strain (SMP-2).</title>
        <authorList>
            <consortium name="US DOE Joint Genome Institute (JGI-PGF)"/>
            <person name="Ivanova N."/>
            <person name="Daum C."/>
            <person name="Lang E."/>
            <person name="Abt B."/>
            <person name="Kopitz M."/>
            <person name="Saunders E."/>
            <person name="Lapidus A."/>
            <person name="Lucas S."/>
            <person name="Glavina Del Rio T."/>
            <person name="Nolan M."/>
            <person name="Tice H."/>
            <person name="Copeland A."/>
            <person name="Cheng J.F."/>
            <person name="Chen F."/>
            <person name="Bruce D."/>
            <person name="Goodwin L."/>
            <person name="Pitluck S."/>
            <person name="Mavromatis K."/>
            <person name="Pati A."/>
            <person name="Mikhailova N."/>
            <person name="Chen A."/>
            <person name="Palaniappan K."/>
            <person name="Land M."/>
            <person name="Hauser L."/>
            <person name="Chang Y.J."/>
            <person name="Jeffries C.D."/>
            <person name="Detter J.C."/>
            <person name="Brettin T."/>
            <person name="Rohde M."/>
            <person name="Goker M."/>
            <person name="Bristow J."/>
            <person name="Markowitz V."/>
            <person name="Eisen J.A."/>
            <person name="Hugenholtz P."/>
            <person name="Kyrpides N.C."/>
            <person name="Klenk H.P."/>
        </authorList>
    </citation>
    <scope>NUCLEOTIDE SEQUENCE [LARGE SCALE GENOMIC DNA]</scope>
    <source>
        <strain evidence="11">DSM 14365 / CIP 107738 / JCM 11303 / AJ 13395 / SMP-2</strain>
    </source>
</reference>
<dbReference type="GO" id="GO:0006353">
    <property type="term" value="P:DNA-templated transcription termination"/>
    <property type="evidence" value="ECO:0007669"/>
    <property type="project" value="UniProtKB-UniRule"/>
</dbReference>
<proteinExistence type="inferred from homology"/>
<dbReference type="InterPro" id="IPR008991">
    <property type="entry name" value="Translation_prot_SH3-like_sf"/>
</dbReference>
<evidence type="ECO:0000256" key="3">
    <source>
        <dbReference type="ARBA" id="ARBA00023015"/>
    </source>
</evidence>
<dbReference type="Gene3D" id="2.30.30.30">
    <property type="match status" value="1"/>
</dbReference>
<dbReference type="STRING" id="502025.Hoch_4020"/>
<dbReference type="PANTHER" id="PTHR30265">
    <property type="entry name" value="RHO-INTERACTING TRANSCRIPTION TERMINATION FACTOR NUSG"/>
    <property type="match status" value="1"/>
</dbReference>
<dbReference type="SMART" id="SM00739">
    <property type="entry name" value="KOW"/>
    <property type="match status" value="1"/>
</dbReference>
<dbReference type="PRINTS" id="PR00338">
    <property type="entry name" value="NUSGTNSCPFCT"/>
</dbReference>